<dbReference type="CDD" id="cd06602">
    <property type="entry name" value="GH31_MGAM_SI_GAA"/>
    <property type="match status" value="1"/>
</dbReference>
<feature type="signal peptide" evidence="8">
    <location>
        <begin position="1"/>
        <end position="18"/>
    </location>
</feature>
<dbReference type="GO" id="GO:0030246">
    <property type="term" value="F:carbohydrate binding"/>
    <property type="evidence" value="ECO:0007669"/>
    <property type="project" value="InterPro"/>
</dbReference>
<organism evidence="10 11">
    <name type="scientific">Folsomia candida</name>
    <name type="common">Springtail</name>
    <dbReference type="NCBI Taxonomy" id="158441"/>
    <lineage>
        <taxon>Eukaryota</taxon>
        <taxon>Metazoa</taxon>
        <taxon>Ecdysozoa</taxon>
        <taxon>Arthropoda</taxon>
        <taxon>Hexapoda</taxon>
        <taxon>Collembola</taxon>
        <taxon>Entomobryomorpha</taxon>
        <taxon>Isotomoidea</taxon>
        <taxon>Isotomidae</taxon>
        <taxon>Proisotominae</taxon>
        <taxon>Folsomia</taxon>
    </lineage>
</organism>
<comment type="subcellular location">
    <subcellularLocation>
        <location evidence="1">Membrane</location>
    </subcellularLocation>
</comment>
<dbReference type="STRING" id="158441.A0A226EH48"/>
<dbReference type="SUPFAM" id="SSF51011">
    <property type="entry name" value="Glycosyl hydrolase domain"/>
    <property type="match status" value="1"/>
</dbReference>
<dbReference type="Pfam" id="PF00088">
    <property type="entry name" value="Trefoil"/>
    <property type="match status" value="1"/>
</dbReference>
<dbReference type="SUPFAM" id="SSF51445">
    <property type="entry name" value="(Trans)glycosidases"/>
    <property type="match status" value="1"/>
</dbReference>
<dbReference type="InterPro" id="IPR013780">
    <property type="entry name" value="Glyco_hydro_b"/>
</dbReference>
<dbReference type="Gene3D" id="3.20.20.80">
    <property type="entry name" value="Glycosidases"/>
    <property type="match status" value="1"/>
</dbReference>
<dbReference type="Proteomes" id="UP000198287">
    <property type="component" value="Unassembled WGS sequence"/>
</dbReference>
<reference evidence="10 11" key="1">
    <citation type="submission" date="2015-12" db="EMBL/GenBank/DDBJ databases">
        <title>The genome of Folsomia candida.</title>
        <authorList>
            <person name="Faddeeva A."/>
            <person name="Derks M.F."/>
            <person name="Anvar Y."/>
            <person name="Smit S."/>
            <person name="Van Straalen N."/>
            <person name="Roelofs D."/>
        </authorList>
    </citation>
    <scope>NUCLEOTIDE SEQUENCE [LARGE SCALE GENOMIC DNA]</scope>
    <source>
        <strain evidence="10 11">VU population</strain>
        <tissue evidence="10">Whole body</tissue>
    </source>
</reference>
<dbReference type="Gene3D" id="4.10.110.10">
    <property type="entry name" value="Spasmolytic Protein, domain 1"/>
    <property type="match status" value="1"/>
</dbReference>
<evidence type="ECO:0000256" key="4">
    <source>
        <dbReference type="ARBA" id="ARBA00023157"/>
    </source>
</evidence>
<dbReference type="CDD" id="cd00111">
    <property type="entry name" value="Trefoil"/>
    <property type="match status" value="1"/>
</dbReference>
<dbReference type="InterPro" id="IPR048395">
    <property type="entry name" value="Glyco_hydro_31_C"/>
</dbReference>
<gene>
    <name evidence="10" type="ORF">Fcan01_08853</name>
</gene>
<evidence type="ECO:0000256" key="7">
    <source>
        <dbReference type="RuleBase" id="RU361185"/>
    </source>
</evidence>
<evidence type="ECO:0000256" key="2">
    <source>
        <dbReference type="ARBA" id="ARBA00007806"/>
    </source>
</evidence>
<dbReference type="SMART" id="SM00018">
    <property type="entry name" value="PD"/>
    <property type="match status" value="1"/>
</dbReference>
<dbReference type="InterPro" id="IPR011013">
    <property type="entry name" value="Gal_mutarotase_sf_dom"/>
</dbReference>
<name>A0A226EH48_FOLCA</name>
<keyword evidence="3" id="KW-0472">Membrane</keyword>
<evidence type="ECO:0000256" key="6">
    <source>
        <dbReference type="PROSITE-ProRule" id="PRU00779"/>
    </source>
</evidence>
<dbReference type="InterPro" id="IPR000519">
    <property type="entry name" value="P_trefoil_dom"/>
</dbReference>
<keyword evidence="7" id="KW-0378">Hydrolase</keyword>
<dbReference type="Pfam" id="PF21365">
    <property type="entry name" value="Glyco_hydro_31_3rd"/>
    <property type="match status" value="1"/>
</dbReference>
<feature type="domain" description="P-type" evidence="9">
    <location>
        <begin position="19"/>
        <end position="65"/>
    </location>
</feature>
<dbReference type="PANTHER" id="PTHR22762">
    <property type="entry name" value="ALPHA-GLUCOSIDASE"/>
    <property type="match status" value="1"/>
</dbReference>
<keyword evidence="11" id="KW-1185">Reference proteome</keyword>
<evidence type="ECO:0000256" key="8">
    <source>
        <dbReference type="SAM" id="SignalP"/>
    </source>
</evidence>
<dbReference type="PANTHER" id="PTHR22762:SF133">
    <property type="entry name" value="P-TYPE DOMAIN-CONTAINING PROTEIN"/>
    <property type="match status" value="1"/>
</dbReference>
<dbReference type="Pfam" id="PF01055">
    <property type="entry name" value="Glyco_hydro_31_2nd"/>
    <property type="match status" value="1"/>
</dbReference>
<evidence type="ECO:0000256" key="1">
    <source>
        <dbReference type="ARBA" id="ARBA00004370"/>
    </source>
</evidence>
<accession>A0A226EH48</accession>
<comment type="caution">
    <text evidence="10">The sequence shown here is derived from an EMBL/GenBank/DDBJ whole genome shotgun (WGS) entry which is preliminary data.</text>
</comment>
<dbReference type="OrthoDB" id="1334205at2759"/>
<evidence type="ECO:0000259" key="9">
    <source>
        <dbReference type="PROSITE" id="PS51448"/>
    </source>
</evidence>
<evidence type="ECO:0000256" key="3">
    <source>
        <dbReference type="ARBA" id="ARBA00023136"/>
    </source>
</evidence>
<dbReference type="CDD" id="cd14752">
    <property type="entry name" value="GH31_N"/>
    <property type="match status" value="1"/>
</dbReference>
<dbReference type="GO" id="GO:0004558">
    <property type="term" value="F:alpha-1,4-glucosidase activity"/>
    <property type="evidence" value="ECO:0007669"/>
    <property type="project" value="TreeGrafter"/>
</dbReference>
<dbReference type="Gene3D" id="2.60.40.1180">
    <property type="entry name" value="Golgi alpha-mannosidase II"/>
    <property type="match status" value="2"/>
</dbReference>
<evidence type="ECO:0000313" key="10">
    <source>
        <dbReference type="EMBL" id="OXA56568.1"/>
    </source>
</evidence>
<dbReference type="EMBL" id="LNIX01000004">
    <property type="protein sequence ID" value="OXA56568.1"/>
    <property type="molecule type" value="Genomic_DNA"/>
</dbReference>
<protein>
    <submittedName>
        <fullName evidence="10">Maltase-glucoamylase, intestinal</fullName>
    </submittedName>
</protein>
<dbReference type="OMA" id="MVGADAC"/>
<dbReference type="InterPro" id="IPR000322">
    <property type="entry name" value="Glyco_hydro_31_TIM"/>
</dbReference>
<dbReference type="InterPro" id="IPR044913">
    <property type="entry name" value="P_trefoil_dom_sf"/>
</dbReference>
<keyword evidence="7" id="KW-0326">Glycosidase</keyword>
<keyword evidence="5" id="KW-0325">Glycoprotein</keyword>
<dbReference type="Gene3D" id="2.60.40.1760">
    <property type="entry name" value="glycosyl hydrolase (family 31)"/>
    <property type="match status" value="1"/>
</dbReference>
<sequence length="859" mass="97350">MKCQKFFGFLLLSSMGLAQECYPDEERIDCHPDMGDTPERCAARGCIYCDAHVPNQNVPICYLPRDYSYFMVGLPEQIEDGFRVNLVRRSTDTMFGGDSANLTLIAEFQSDYRLRIKITDGTPRWEVPLRIDPPSGGNQNPLYGIRFTNIPAFSFKILRRATGTTLFDTSLGGFTFADQFLQMGIKLPSRNVYGIGENEQPTFRHSFEKWPRWVLWAKGLPPSYDASLYGVHPHYTVLEEDGNAHSVVIVNSNAQEFVMHPHPGIVYRTIGGIFDIYMFLGPTPENTVEQYTELCRFGYDHIDNLRTVVDRMIASEIPYDVQYGDIGIMDRRLDFTVDPINFAGLAEYVTELRTRGIKFMTILDPAISVGEPAGTYPAFDLGQEMDVWIKKSDGTPMRGRVWPEDHVYFPDFHKNATREWWIYLIKQFHEELDFDSLWIDMNEPGNFVNGDIVQGCPTNSINQPPYLPRVRQNSLYDHTLCPDHIDSAGIHYNTHNLYGWSESEPTATATTQAVGKRTFALSRATFLGSGRWVTHWLGDNWSSWDNLHFSIIGMLQFNLFRIPFNGPDICGHQLDATAELCGRWMQLGAFYPFSRNHNAYGKLDQDPAAFNGSIIEISKTAMSIRYHLLPYLYTLLAQHSMIGGTVARALWAEFPTDPETAGIDRQFMWGSGLLITPVLDEGATTLRIYIPDARFFDYFTGWEVPVRKAWDEFPITPETIALDIRGGSILPTQGPAVNTNLARQNELGLIVALDDLMEAKGSFYYDAGDNLDPIGSGEYFWAEITQDRFVVLNYTVTVNGYADMNRQVMGNITVNGGPARTNIRVNGVDHTEFFMTPESQLNIYNLALVANEDFIVEMS</sequence>
<keyword evidence="4" id="KW-1015">Disulfide bond</keyword>
<evidence type="ECO:0000256" key="5">
    <source>
        <dbReference type="ARBA" id="ARBA00023180"/>
    </source>
</evidence>
<feature type="chain" id="PRO_5013189165" evidence="8">
    <location>
        <begin position="19"/>
        <end position="859"/>
    </location>
</feature>
<keyword evidence="8" id="KW-0732">Signal</keyword>
<dbReference type="GO" id="GO:0016020">
    <property type="term" value="C:membrane"/>
    <property type="evidence" value="ECO:0007669"/>
    <property type="project" value="UniProtKB-SubCell"/>
</dbReference>
<dbReference type="PROSITE" id="PS51448">
    <property type="entry name" value="P_TREFOIL_2"/>
    <property type="match status" value="1"/>
</dbReference>
<dbReference type="SUPFAM" id="SSF57492">
    <property type="entry name" value="Trefoil"/>
    <property type="match status" value="1"/>
</dbReference>
<comment type="caution">
    <text evidence="6">Lacks conserved residue(s) required for the propagation of feature annotation.</text>
</comment>
<comment type="similarity">
    <text evidence="2 7">Belongs to the glycosyl hydrolase 31 family.</text>
</comment>
<evidence type="ECO:0000313" key="11">
    <source>
        <dbReference type="Proteomes" id="UP000198287"/>
    </source>
</evidence>
<proteinExistence type="inferred from homology"/>
<dbReference type="GO" id="GO:0005975">
    <property type="term" value="P:carbohydrate metabolic process"/>
    <property type="evidence" value="ECO:0007669"/>
    <property type="project" value="InterPro"/>
</dbReference>
<dbReference type="SUPFAM" id="SSF74650">
    <property type="entry name" value="Galactose mutarotase-like"/>
    <property type="match status" value="1"/>
</dbReference>
<dbReference type="AlphaFoldDB" id="A0A226EH48"/>
<dbReference type="InterPro" id="IPR017853">
    <property type="entry name" value="GH"/>
</dbReference>